<dbReference type="PROSITE" id="PS51272">
    <property type="entry name" value="SLH"/>
    <property type="match status" value="3"/>
</dbReference>
<dbReference type="PANTHER" id="PTHR43308:SF5">
    <property type="entry name" value="S-LAYER PROTEIN _ PEPTIDOGLYCAN ENDO-BETA-N-ACETYLGLUCOSAMINIDASE"/>
    <property type="match status" value="1"/>
</dbReference>
<dbReference type="Pfam" id="PF02368">
    <property type="entry name" value="Big_2"/>
    <property type="match status" value="1"/>
</dbReference>
<feature type="domain" description="SLH" evidence="1">
    <location>
        <begin position="612"/>
        <end position="669"/>
    </location>
</feature>
<dbReference type="SUPFAM" id="SSF49373">
    <property type="entry name" value="Invasin/intimin cell-adhesion fragments"/>
    <property type="match status" value="1"/>
</dbReference>
<dbReference type="Proteomes" id="UP001300012">
    <property type="component" value="Unassembled WGS sequence"/>
</dbReference>
<protein>
    <submittedName>
        <fullName evidence="2">PQQ-binding-like beta-propeller repeat protein</fullName>
    </submittedName>
</protein>
<dbReference type="SMART" id="SM00635">
    <property type="entry name" value="BID_2"/>
    <property type="match status" value="1"/>
</dbReference>
<dbReference type="Gene3D" id="2.40.128.630">
    <property type="match status" value="2"/>
</dbReference>
<name>A0ABT1YDM0_9BACL</name>
<dbReference type="InterPro" id="IPR008964">
    <property type="entry name" value="Invasin/intimin_cell_adhesion"/>
</dbReference>
<feature type="domain" description="SLH" evidence="1">
    <location>
        <begin position="487"/>
        <end position="550"/>
    </location>
</feature>
<comment type="caution">
    <text evidence="2">The sequence shown here is derived from an EMBL/GenBank/DDBJ whole genome shotgun (WGS) entry which is preliminary data.</text>
</comment>
<sequence length="669" mass="70542">MKSNELEKELIRILNLRWKIGVFALSAVVSVSGLLPSSAAAIEGLDPKLDPKGYPTAVVRWEFNNIEANISTSPVIVSDGTIYVGADNKKLYAINPDGTKKWETLLGAAPYGTPVIGSDGTIYVNVMDNSTSTHKLYAIDPIGRKVKWEFIRGGNSIKALEVFSSPAIGGDGTIFAGGSDNRRLYAINPDGKPKWDYITEGATVFSPAVGSDGTIYVGATGGNLYAIKPNGVKKWTFSTQPIVASPLIGSEGSIYAGSYTINKGAAFYAINPDGTNKWTTNDFRSLSAPGAGADGTYYIAFDKKLVAENPIGTRKWFLDIGNNVKLIKTPVTADENMIYAASDNNVLYAIDTIGKVKWGYVADGIGDKIPAAGSDGTVYVAGRKILYALGTVAASSVSLNKKTLNLQAGDSEALTASIVPEKATNKQVKWSSSDSAVAAVDSTGKVTGIAAGTAKITVKAEDGGFIADCTVTVSGIPGSKLPARDTSVTSNFSDISGHWASVEIAKAVDLGFVNGYADGTFRPNASVTRAEFTAMLIRGLKPVVEGTTLAFEDKDEIGVWAVQPVAQAVQLRIISGYEDGTFRPNANITHAEMIAMVIRSSGLPAGKASKTNYADEADIPDWAKIAVSTAEETGIIIVGGITDKKFAPQVLSTRAEAASAIVRMLKVRK</sequence>
<dbReference type="Gene3D" id="2.80.10.50">
    <property type="match status" value="1"/>
</dbReference>
<evidence type="ECO:0000313" key="2">
    <source>
        <dbReference type="EMBL" id="MCR8630313.1"/>
    </source>
</evidence>
<accession>A0ABT1YDM0</accession>
<dbReference type="PANTHER" id="PTHR43308">
    <property type="entry name" value="OUTER MEMBRANE PROTEIN ALPHA-RELATED"/>
    <property type="match status" value="1"/>
</dbReference>
<dbReference type="Pfam" id="PF13360">
    <property type="entry name" value="PQQ_2"/>
    <property type="match status" value="2"/>
</dbReference>
<evidence type="ECO:0000259" key="1">
    <source>
        <dbReference type="PROSITE" id="PS51272"/>
    </source>
</evidence>
<dbReference type="RefSeq" id="WP_258211931.1">
    <property type="nucleotide sequence ID" value="NZ_JANQBD010000002.1"/>
</dbReference>
<reference evidence="2 3" key="1">
    <citation type="submission" date="2022-08" db="EMBL/GenBank/DDBJ databases">
        <title>Paenibacillus endoradicis sp. nov., Paenibacillus radicibacter sp. nov and Paenibacillus pararadicis sp. nov., three cold-adapted plant growth-promoting bacteria isolated from root of Larix gmelinii in Great Khingan.</title>
        <authorList>
            <person name="Xue H."/>
        </authorList>
    </citation>
    <scope>NUCLEOTIDE SEQUENCE [LARGE SCALE GENOMIC DNA]</scope>
    <source>
        <strain evidence="2 3">N5-1-1-5</strain>
    </source>
</reference>
<dbReference type="EMBL" id="JANQBD010000002">
    <property type="protein sequence ID" value="MCR8630313.1"/>
    <property type="molecule type" value="Genomic_DNA"/>
</dbReference>
<dbReference type="SUPFAM" id="SSF50998">
    <property type="entry name" value="Quinoprotein alcohol dehydrogenase-like"/>
    <property type="match status" value="2"/>
</dbReference>
<gene>
    <name evidence="2" type="ORF">NV381_03755</name>
</gene>
<evidence type="ECO:0000313" key="3">
    <source>
        <dbReference type="Proteomes" id="UP001300012"/>
    </source>
</evidence>
<keyword evidence="3" id="KW-1185">Reference proteome</keyword>
<dbReference type="InterPro" id="IPR051465">
    <property type="entry name" value="Cell_Envelope_Struct_Comp"/>
</dbReference>
<dbReference type="InterPro" id="IPR001119">
    <property type="entry name" value="SLH_dom"/>
</dbReference>
<feature type="domain" description="SLH" evidence="1">
    <location>
        <begin position="552"/>
        <end position="611"/>
    </location>
</feature>
<dbReference type="InterPro" id="IPR002372">
    <property type="entry name" value="PQQ_rpt_dom"/>
</dbReference>
<dbReference type="Gene3D" id="2.60.40.1080">
    <property type="match status" value="1"/>
</dbReference>
<dbReference type="Pfam" id="PF00395">
    <property type="entry name" value="SLH"/>
    <property type="match status" value="3"/>
</dbReference>
<dbReference type="InterPro" id="IPR003343">
    <property type="entry name" value="Big_2"/>
</dbReference>
<organism evidence="2 3">
    <name type="scientific">Paenibacillus radicis</name>
    <name type="common">ex Xue et al. 2023</name>
    <dbReference type="NCBI Taxonomy" id="2972489"/>
    <lineage>
        <taxon>Bacteria</taxon>
        <taxon>Bacillati</taxon>
        <taxon>Bacillota</taxon>
        <taxon>Bacilli</taxon>
        <taxon>Bacillales</taxon>
        <taxon>Paenibacillaceae</taxon>
        <taxon>Paenibacillus</taxon>
    </lineage>
</organism>
<proteinExistence type="predicted"/>
<dbReference type="InterPro" id="IPR018391">
    <property type="entry name" value="PQQ_b-propeller_rpt"/>
</dbReference>
<dbReference type="SMART" id="SM00564">
    <property type="entry name" value="PQQ"/>
    <property type="match status" value="6"/>
</dbReference>
<dbReference type="InterPro" id="IPR011047">
    <property type="entry name" value="Quinoprotein_ADH-like_sf"/>
</dbReference>